<comment type="subcellular location">
    <subcellularLocation>
        <location evidence="1">Cell membrane</location>
        <topology evidence="1">Multi-pass membrane protein</topology>
    </subcellularLocation>
</comment>
<evidence type="ECO:0000256" key="2">
    <source>
        <dbReference type="ARBA" id="ARBA00009773"/>
    </source>
</evidence>
<dbReference type="PATRIC" id="fig|1121318.3.peg.1076"/>
<evidence type="ECO:0000313" key="10">
    <source>
        <dbReference type="Proteomes" id="UP000037043"/>
    </source>
</evidence>
<organism evidence="9 10">
    <name type="scientific">Clostridium homopropionicum DSM 5847</name>
    <dbReference type="NCBI Taxonomy" id="1121318"/>
    <lineage>
        <taxon>Bacteria</taxon>
        <taxon>Bacillati</taxon>
        <taxon>Bacillota</taxon>
        <taxon>Clostridia</taxon>
        <taxon>Eubacteriales</taxon>
        <taxon>Clostridiaceae</taxon>
        <taxon>Clostridium</taxon>
    </lineage>
</organism>
<feature type="transmembrane region" description="Helical" evidence="8">
    <location>
        <begin position="273"/>
        <end position="291"/>
    </location>
</feature>
<evidence type="ECO:0000256" key="8">
    <source>
        <dbReference type="SAM" id="Phobius"/>
    </source>
</evidence>
<gene>
    <name evidence="9" type="primary">tqsA_1</name>
    <name evidence="9" type="ORF">CLHOM_10680</name>
</gene>
<keyword evidence="10" id="KW-1185">Reference proteome</keyword>
<proteinExistence type="inferred from homology"/>
<dbReference type="RefSeq" id="WP_052220648.1">
    <property type="nucleotide sequence ID" value="NZ_LHUR01000013.1"/>
</dbReference>
<keyword evidence="3" id="KW-0813">Transport</keyword>
<feature type="transmembrane region" description="Helical" evidence="8">
    <location>
        <begin position="205"/>
        <end position="227"/>
    </location>
</feature>
<feature type="transmembrane region" description="Helical" evidence="8">
    <location>
        <begin position="303"/>
        <end position="336"/>
    </location>
</feature>
<feature type="transmembrane region" description="Helical" evidence="8">
    <location>
        <begin position="12"/>
        <end position="31"/>
    </location>
</feature>
<dbReference type="PANTHER" id="PTHR21716">
    <property type="entry name" value="TRANSMEMBRANE PROTEIN"/>
    <property type="match status" value="1"/>
</dbReference>
<protein>
    <submittedName>
        <fullName evidence="9">AI-2 transport protein TqsA</fullName>
    </submittedName>
</protein>
<dbReference type="EMBL" id="LHUR01000013">
    <property type="protein sequence ID" value="KOA20480.1"/>
    <property type="molecule type" value="Genomic_DNA"/>
</dbReference>
<feature type="transmembrane region" description="Helical" evidence="8">
    <location>
        <begin position="154"/>
        <end position="172"/>
    </location>
</feature>
<dbReference type="InterPro" id="IPR002549">
    <property type="entry name" value="AI-2E-like"/>
</dbReference>
<dbReference type="Proteomes" id="UP000037043">
    <property type="component" value="Unassembled WGS sequence"/>
</dbReference>
<dbReference type="STRING" id="36844.SAMN04488501_10872"/>
<dbReference type="GO" id="GO:0055085">
    <property type="term" value="P:transmembrane transport"/>
    <property type="evidence" value="ECO:0007669"/>
    <property type="project" value="TreeGrafter"/>
</dbReference>
<evidence type="ECO:0000256" key="5">
    <source>
        <dbReference type="ARBA" id="ARBA00022692"/>
    </source>
</evidence>
<evidence type="ECO:0000256" key="4">
    <source>
        <dbReference type="ARBA" id="ARBA00022475"/>
    </source>
</evidence>
<accession>A0A0L6ZBX9</accession>
<comment type="similarity">
    <text evidence="2">Belongs to the autoinducer-2 exporter (AI-2E) (TC 2.A.86) family.</text>
</comment>
<feature type="transmembrane region" description="Helical" evidence="8">
    <location>
        <begin position="67"/>
        <end position="92"/>
    </location>
</feature>
<dbReference type="Pfam" id="PF01594">
    <property type="entry name" value="AI-2E_transport"/>
    <property type="match status" value="1"/>
</dbReference>
<evidence type="ECO:0000256" key="6">
    <source>
        <dbReference type="ARBA" id="ARBA00022989"/>
    </source>
</evidence>
<dbReference type="PANTHER" id="PTHR21716:SF53">
    <property type="entry name" value="PERMEASE PERM-RELATED"/>
    <property type="match status" value="1"/>
</dbReference>
<keyword evidence="7 8" id="KW-0472">Membrane</keyword>
<evidence type="ECO:0000313" key="9">
    <source>
        <dbReference type="EMBL" id="KOA20480.1"/>
    </source>
</evidence>
<feature type="transmembrane region" description="Helical" evidence="8">
    <location>
        <begin position="37"/>
        <end position="55"/>
    </location>
</feature>
<evidence type="ECO:0000256" key="7">
    <source>
        <dbReference type="ARBA" id="ARBA00023136"/>
    </source>
</evidence>
<evidence type="ECO:0000256" key="1">
    <source>
        <dbReference type="ARBA" id="ARBA00004651"/>
    </source>
</evidence>
<name>A0A0L6ZBX9_9CLOT</name>
<reference evidence="10" key="1">
    <citation type="submission" date="2015-08" db="EMBL/GenBank/DDBJ databases">
        <title>Genome sequence of the strict anaerobe Clostridium homopropionicum LuHBu1 (DSM 5847T).</title>
        <authorList>
            <person name="Poehlein A."/>
            <person name="Beck M."/>
            <person name="Schiel-Bengelsdorf B."/>
            <person name="Bengelsdorf F.R."/>
            <person name="Daniel R."/>
            <person name="Duerre P."/>
        </authorList>
    </citation>
    <scope>NUCLEOTIDE SEQUENCE [LARGE SCALE GENOMIC DNA]</scope>
    <source>
        <strain evidence="10">DSM 5847</strain>
    </source>
</reference>
<comment type="caution">
    <text evidence="9">The sequence shown here is derived from an EMBL/GenBank/DDBJ whole genome shotgun (WGS) entry which is preliminary data.</text>
</comment>
<evidence type="ECO:0000256" key="3">
    <source>
        <dbReference type="ARBA" id="ARBA00022448"/>
    </source>
</evidence>
<feature type="transmembrane region" description="Helical" evidence="8">
    <location>
        <begin position="247"/>
        <end position="266"/>
    </location>
</feature>
<dbReference type="GO" id="GO:0005886">
    <property type="term" value="C:plasma membrane"/>
    <property type="evidence" value="ECO:0007669"/>
    <property type="project" value="UniProtKB-SubCell"/>
</dbReference>
<dbReference type="AlphaFoldDB" id="A0A0L6ZBX9"/>
<keyword evidence="4" id="KW-1003">Cell membrane</keyword>
<keyword evidence="6 8" id="KW-1133">Transmembrane helix</keyword>
<sequence length="344" mass="38963">MNKLLYKNKKLIKIIVYVILLILLIVLLYNNKIIKDIFSIILGAFILSYALKPFHNALLRKGIKPSYAALILILFVIVSVILIVTILIPSIFKESINLGNTIEEIQEYSNEIYYNLKLIQKDKFIVNIFDNFYGKLNGLLLHIFDKLMNFTTSLGEKALALVVIPIIAYYFLCDKEYIENKLLLLFPLNSRKIIKKINSDIDKILGRYIVSQFILCAIVSLITFILLLALRVKFPLVLSLLNGLLNIIPYFGPIFGMVLPIIVALLTSYKTALYTLLGLYLIQLVEGNILSPKVTGDSVSMHPLVVIILLLIGGELGGFWGMVLAIPIGVIIKVIYDNLNYYIY</sequence>
<keyword evidence="5 8" id="KW-0812">Transmembrane</keyword>